<proteinExistence type="predicted"/>
<name>A0AAQ3P2B8_VIGMU</name>
<evidence type="ECO:0000313" key="1">
    <source>
        <dbReference type="EMBL" id="WVZ18593.1"/>
    </source>
</evidence>
<evidence type="ECO:0000313" key="2">
    <source>
        <dbReference type="Proteomes" id="UP001374535"/>
    </source>
</evidence>
<dbReference type="AlphaFoldDB" id="A0AAQ3P2B8"/>
<dbReference type="Proteomes" id="UP001374535">
    <property type="component" value="Chromosome 2"/>
</dbReference>
<protein>
    <submittedName>
        <fullName evidence="1">Uncharacterized protein</fullName>
    </submittedName>
</protein>
<accession>A0AAQ3P2B8</accession>
<organism evidence="1 2">
    <name type="scientific">Vigna mungo</name>
    <name type="common">Black gram</name>
    <name type="synonym">Phaseolus mungo</name>
    <dbReference type="NCBI Taxonomy" id="3915"/>
    <lineage>
        <taxon>Eukaryota</taxon>
        <taxon>Viridiplantae</taxon>
        <taxon>Streptophyta</taxon>
        <taxon>Embryophyta</taxon>
        <taxon>Tracheophyta</taxon>
        <taxon>Spermatophyta</taxon>
        <taxon>Magnoliopsida</taxon>
        <taxon>eudicotyledons</taxon>
        <taxon>Gunneridae</taxon>
        <taxon>Pentapetalae</taxon>
        <taxon>rosids</taxon>
        <taxon>fabids</taxon>
        <taxon>Fabales</taxon>
        <taxon>Fabaceae</taxon>
        <taxon>Papilionoideae</taxon>
        <taxon>50 kb inversion clade</taxon>
        <taxon>NPAAA clade</taxon>
        <taxon>indigoferoid/millettioid clade</taxon>
        <taxon>Phaseoleae</taxon>
        <taxon>Vigna</taxon>
    </lineage>
</organism>
<gene>
    <name evidence="1" type="ORF">V8G54_005915</name>
</gene>
<sequence length="115" mass="12451">MSPYCHIPRLLLFASSWKFSKLSMADCRSFLSHLFLFSVLANPSCSMAALTLISASTATRVTARIVPVPCSLTFPPEVSFSSTLALNSFPLFKVSSLKYSAASCPKSSSKFGILM</sequence>
<keyword evidence="2" id="KW-1185">Reference proteome</keyword>
<reference evidence="1 2" key="1">
    <citation type="journal article" date="2023" name="Life. Sci Alliance">
        <title>Evolutionary insights into 3D genome organization and epigenetic landscape of Vigna mungo.</title>
        <authorList>
            <person name="Junaid A."/>
            <person name="Singh B."/>
            <person name="Bhatia S."/>
        </authorList>
    </citation>
    <scope>NUCLEOTIDE SEQUENCE [LARGE SCALE GENOMIC DNA]</scope>
    <source>
        <strain evidence="1">Urdbean</strain>
    </source>
</reference>
<dbReference type="EMBL" id="CP144699">
    <property type="protein sequence ID" value="WVZ18593.1"/>
    <property type="molecule type" value="Genomic_DNA"/>
</dbReference>